<dbReference type="EMBL" id="JANCPR020000026">
    <property type="protein sequence ID" value="MDJ1135120.1"/>
    <property type="molecule type" value="Genomic_DNA"/>
</dbReference>
<name>A0ABT7A1B1_9ACTN</name>
<dbReference type="Proteomes" id="UP001214441">
    <property type="component" value="Unassembled WGS sequence"/>
</dbReference>
<proteinExistence type="predicted"/>
<evidence type="ECO:0000313" key="3">
    <source>
        <dbReference type="Proteomes" id="UP001214441"/>
    </source>
</evidence>
<dbReference type="RefSeq" id="WP_274043272.1">
    <property type="nucleotide sequence ID" value="NZ_JANCPR020000026.1"/>
</dbReference>
<feature type="region of interest" description="Disordered" evidence="1">
    <location>
        <begin position="150"/>
        <end position="169"/>
    </location>
</feature>
<evidence type="ECO:0000313" key="2">
    <source>
        <dbReference type="EMBL" id="MDJ1135120.1"/>
    </source>
</evidence>
<protein>
    <submittedName>
        <fullName evidence="2">Uncharacterized protein</fullName>
    </submittedName>
</protein>
<comment type="caution">
    <text evidence="2">The sequence shown here is derived from an EMBL/GenBank/DDBJ whole genome shotgun (WGS) entry which is preliminary data.</text>
</comment>
<organism evidence="2 3">
    <name type="scientific">Streptomyces iconiensis</name>
    <dbReference type="NCBI Taxonomy" id="1384038"/>
    <lineage>
        <taxon>Bacteria</taxon>
        <taxon>Bacillati</taxon>
        <taxon>Actinomycetota</taxon>
        <taxon>Actinomycetes</taxon>
        <taxon>Kitasatosporales</taxon>
        <taxon>Streptomycetaceae</taxon>
        <taxon>Streptomyces</taxon>
    </lineage>
</organism>
<accession>A0ABT7A1B1</accession>
<evidence type="ECO:0000256" key="1">
    <source>
        <dbReference type="SAM" id="MobiDB-lite"/>
    </source>
</evidence>
<reference evidence="2 3" key="1">
    <citation type="submission" date="2023-05" db="EMBL/GenBank/DDBJ databases">
        <title>Streptantibioticus silvisoli sp. nov., acidotolerant actinomycetes 1 from pine litter.</title>
        <authorList>
            <person name="Swiecimska M."/>
            <person name="Golinska P."/>
            <person name="Sangal V."/>
            <person name="Wachnowicz B."/>
            <person name="Goodfellow M."/>
        </authorList>
    </citation>
    <scope>NUCLEOTIDE SEQUENCE [LARGE SCALE GENOMIC DNA]</scope>
    <source>
        <strain evidence="2 3">DSM 42109</strain>
    </source>
</reference>
<gene>
    <name evidence="2" type="ORF">NMN56_024795</name>
</gene>
<sequence length="169" mass="18602">MSESPGTGSGQVGADYGMFYLCDNDTLPPTEILPDNGLIFSVDGIAVVMTGIQAGPVRVEVEVRSQAPETVDTHAWDEVLDHSFRAPYGQVRVGHMEYGPSDLPVLTPHGAGHYRVRVHARGRDTEPDGFVEEPVEDYLLVVWPQPPEPEYIHEQSDQCGASWRDSTLK</sequence>
<keyword evidence="3" id="KW-1185">Reference proteome</keyword>